<name>A0A953I6J7_SYMTR</name>
<comment type="caution">
    <text evidence="1">The sequence shown here is derived from an EMBL/GenBank/DDBJ whole genome shotgun (WGS) entry which is preliminary data.</text>
</comment>
<organism evidence="1 2">
    <name type="scientific">Symbiobacterium thermophilum</name>
    <dbReference type="NCBI Taxonomy" id="2734"/>
    <lineage>
        <taxon>Bacteria</taxon>
        <taxon>Bacillati</taxon>
        <taxon>Bacillota</taxon>
        <taxon>Clostridia</taxon>
        <taxon>Eubacteriales</taxon>
        <taxon>Symbiobacteriaceae</taxon>
        <taxon>Symbiobacterium</taxon>
    </lineage>
</organism>
<dbReference type="Proteomes" id="UP000732377">
    <property type="component" value="Unassembled WGS sequence"/>
</dbReference>
<accession>A0A953I6J7</accession>
<evidence type="ECO:0000313" key="1">
    <source>
        <dbReference type="EMBL" id="MBY6277936.1"/>
    </source>
</evidence>
<gene>
    <name evidence="1" type="ORF">CWE10_17420</name>
</gene>
<protein>
    <submittedName>
        <fullName evidence="1">Uncharacterized protein</fullName>
    </submittedName>
</protein>
<feature type="non-terminal residue" evidence="1">
    <location>
        <position position="97"/>
    </location>
</feature>
<reference evidence="1" key="1">
    <citation type="submission" date="2017-11" db="EMBL/GenBank/DDBJ databases">
        <title>Three new genomes from thermophilic consortium.</title>
        <authorList>
            <person name="Quaggio R."/>
            <person name="Amgarten D."/>
            <person name="Setubal J.C."/>
        </authorList>
    </citation>
    <scope>NUCLEOTIDE SEQUENCE</scope>
    <source>
        <strain evidence="1">ZCTH01-B2</strain>
    </source>
</reference>
<dbReference type="AlphaFoldDB" id="A0A953I6J7"/>
<evidence type="ECO:0000313" key="2">
    <source>
        <dbReference type="Proteomes" id="UP000732377"/>
    </source>
</evidence>
<sequence length="97" mass="10320">MFLLLLQIAFPAAAAGVSLRVDPAFQGHFKEGEWVTLWVEVRGDGEAASGEVVVQTEAPPVFGPVSGTRYAVPYSVSAGEAQRVAVSLPNEYSWPVS</sequence>
<dbReference type="EMBL" id="PIUK01000286">
    <property type="protein sequence ID" value="MBY6277936.1"/>
    <property type="molecule type" value="Genomic_DNA"/>
</dbReference>
<proteinExistence type="predicted"/>